<protein>
    <recommendedName>
        <fullName evidence="3">HeH/LEM domain-containing protein</fullName>
    </recommendedName>
</protein>
<accession>A0ABT7S0B7</accession>
<keyword evidence="2" id="KW-1185">Reference proteome</keyword>
<sequence>MIKYMVEQDFTDRLTEVIYRNGDDYPADEVSDERLAELLGNDHKFHDGALVVKIDDKPTDANTVAEIKAYLDEHEIESDGVTKKQELLDLIK</sequence>
<evidence type="ECO:0000313" key="2">
    <source>
        <dbReference type="Proteomes" id="UP001242903"/>
    </source>
</evidence>
<reference evidence="1 2" key="1">
    <citation type="submission" date="2023-06" db="EMBL/GenBank/DDBJ databases">
        <title>Draft Genome Sequences of lactic acid bacteria strains isolated from fermented milk products.</title>
        <authorList>
            <person name="Elcheninov A.G."/>
            <person name="Klyukina A."/>
            <person name="Zayulina K.S."/>
            <person name="Gavirova L.A."/>
            <person name="Shcherbakova P.A."/>
            <person name="Shestakov A.I."/>
            <person name="Kublanov I.V."/>
            <person name="Kochetkova T.V."/>
        </authorList>
    </citation>
    <scope>NUCLEOTIDE SEQUENCE [LARGE SCALE GENOMIC DNA]</scope>
    <source>
        <strain evidence="1 2">TOM.81</strain>
    </source>
</reference>
<gene>
    <name evidence="1" type="ORF">QUE93_08245</name>
</gene>
<evidence type="ECO:0008006" key="3">
    <source>
        <dbReference type="Google" id="ProtNLM"/>
    </source>
</evidence>
<evidence type="ECO:0000313" key="1">
    <source>
        <dbReference type="EMBL" id="MDM7647003.1"/>
    </source>
</evidence>
<dbReference type="EMBL" id="JAUCAQ010000018">
    <property type="protein sequence ID" value="MDM7647003.1"/>
    <property type="molecule type" value="Genomic_DNA"/>
</dbReference>
<comment type="caution">
    <text evidence="1">The sequence shown here is derived from an EMBL/GenBank/DDBJ whole genome shotgun (WGS) entry which is preliminary data.</text>
</comment>
<proteinExistence type="predicted"/>
<dbReference type="RefSeq" id="WP_289456937.1">
    <property type="nucleotide sequence ID" value="NZ_JAUCAQ010000018.1"/>
</dbReference>
<dbReference type="Proteomes" id="UP001242903">
    <property type="component" value="Unassembled WGS sequence"/>
</dbReference>
<name>A0ABT7S0B7_9LACO</name>
<organism evidence="1 2">
    <name type="scientific">Leuconostoc falkenbergense</name>
    <dbReference type="NCBI Taxonomy" id="2766470"/>
    <lineage>
        <taxon>Bacteria</taxon>
        <taxon>Bacillati</taxon>
        <taxon>Bacillota</taxon>
        <taxon>Bacilli</taxon>
        <taxon>Lactobacillales</taxon>
        <taxon>Lactobacillaceae</taxon>
        <taxon>Leuconostoc</taxon>
    </lineage>
</organism>